<sequence>MTRATLERSTLGRDAYGAIREMLVDEARFAAGEKISIEALSRDLGISRSPVWAAVSRLEAEGLLQVVPRQGVFVIAFDRARIVAIFEAREALEGMAARLAAQRMTPDDHAALDEALTRQANAVDRRDGDAYRIANLDFHHGLLATARNATIEASLRALYAQVQTMCSGSASPMDDWARLSGNVAEHRQVFAMIAKHDAEGAERAAREHVRQLLGTILARAGAEEADA</sequence>
<keyword evidence="2" id="KW-0238">DNA-binding</keyword>
<dbReference type="SUPFAM" id="SSF46785">
    <property type="entry name" value="Winged helix' DNA-binding domain"/>
    <property type="match status" value="1"/>
</dbReference>
<keyword evidence="1" id="KW-0805">Transcription regulation</keyword>
<evidence type="ECO:0000313" key="7">
    <source>
        <dbReference type="Proteomes" id="UP000193146"/>
    </source>
</evidence>
<evidence type="ECO:0000313" key="8">
    <source>
        <dbReference type="Proteomes" id="UP000494135"/>
    </source>
</evidence>
<dbReference type="Proteomes" id="UP000494135">
    <property type="component" value="Unassembled WGS sequence"/>
</dbReference>
<dbReference type="SMART" id="SM00895">
    <property type="entry name" value="FCD"/>
    <property type="match status" value="1"/>
</dbReference>
<dbReference type="InterPro" id="IPR011711">
    <property type="entry name" value="GntR_C"/>
</dbReference>
<evidence type="ECO:0000313" key="6">
    <source>
        <dbReference type="EMBL" id="ORT85751.1"/>
    </source>
</evidence>
<dbReference type="SUPFAM" id="SSF48008">
    <property type="entry name" value="GntR ligand-binding domain-like"/>
    <property type="match status" value="1"/>
</dbReference>
<dbReference type="Pfam" id="PF00392">
    <property type="entry name" value="GntR"/>
    <property type="match status" value="1"/>
</dbReference>
<dbReference type="GO" id="GO:0003700">
    <property type="term" value="F:DNA-binding transcription factor activity"/>
    <property type="evidence" value="ECO:0007669"/>
    <property type="project" value="InterPro"/>
</dbReference>
<dbReference type="SMART" id="SM00345">
    <property type="entry name" value="HTH_GNTR"/>
    <property type="match status" value="1"/>
</dbReference>
<dbReference type="PANTHER" id="PTHR43537:SF49">
    <property type="entry name" value="TRANSCRIPTIONAL REGULATORY PROTEIN"/>
    <property type="match status" value="1"/>
</dbReference>
<organism evidence="6 7">
    <name type="scientific">Burkholderia puraquae</name>
    <dbReference type="NCBI Taxonomy" id="1904757"/>
    <lineage>
        <taxon>Bacteria</taxon>
        <taxon>Pseudomonadati</taxon>
        <taxon>Pseudomonadota</taxon>
        <taxon>Betaproteobacteria</taxon>
        <taxon>Burkholderiales</taxon>
        <taxon>Burkholderiaceae</taxon>
        <taxon>Burkholderia</taxon>
        <taxon>Burkholderia cepacia complex</taxon>
    </lineage>
</organism>
<evidence type="ECO:0000313" key="5">
    <source>
        <dbReference type="EMBL" id="CAB3765666.1"/>
    </source>
</evidence>
<dbReference type="InterPro" id="IPR008920">
    <property type="entry name" value="TF_FadR/GntR_C"/>
</dbReference>
<dbReference type="RefSeq" id="WP_085039678.1">
    <property type="nucleotide sequence ID" value="NZ_CADIKG010000017.1"/>
</dbReference>
<dbReference type="Pfam" id="PF07729">
    <property type="entry name" value="FCD"/>
    <property type="match status" value="1"/>
</dbReference>
<evidence type="ECO:0000256" key="3">
    <source>
        <dbReference type="ARBA" id="ARBA00023163"/>
    </source>
</evidence>
<evidence type="ECO:0000256" key="1">
    <source>
        <dbReference type="ARBA" id="ARBA00023015"/>
    </source>
</evidence>
<dbReference type="EMBL" id="CADIKG010000017">
    <property type="protein sequence ID" value="CAB3765666.1"/>
    <property type="molecule type" value="Genomic_DNA"/>
</dbReference>
<dbReference type="Gene3D" id="1.10.10.10">
    <property type="entry name" value="Winged helix-like DNA-binding domain superfamily/Winged helix DNA-binding domain"/>
    <property type="match status" value="1"/>
</dbReference>
<dbReference type="InterPro" id="IPR000524">
    <property type="entry name" value="Tscrpt_reg_HTH_GntR"/>
</dbReference>
<dbReference type="Proteomes" id="UP000193146">
    <property type="component" value="Unassembled WGS sequence"/>
</dbReference>
<keyword evidence="3" id="KW-0804">Transcription</keyword>
<reference evidence="5 8" key="2">
    <citation type="submission" date="2020-04" db="EMBL/GenBank/DDBJ databases">
        <authorList>
            <person name="De Canck E."/>
        </authorList>
    </citation>
    <scope>NUCLEOTIDE SEQUENCE [LARGE SCALE GENOMIC DNA]</scope>
    <source>
        <strain evidence="5 8">LMG 29660</strain>
    </source>
</reference>
<dbReference type="PROSITE" id="PS50949">
    <property type="entry name" value="HTH_GNTR"/>
    <property type="match status" value="1"/>
</dbReference>
<dbReference type="Gene3D" id="1.20.120.530">
    <property type="entry name" value="GntR ligand-binding domain-like"/>
    <property type="match status" value="1"/>
</dbReference>
<dbReference type="PANTHER" id="PTHR43537">
    <property type="entry name" value="TRANSCRIPTIONAL REGULATOR, GNTR FAMILY"/>
    <property type="match status" value="1"/>
</dbReference>
<keyword evidence="7" id="KW-1185">Reference proteome</keyword>
<protein>
    <submittedName>
        <fullName evidence="5">HTH-type transcriptional repressor RspR</fullName>
    </submittedName>
</protein>
<reference evidence="6 7" key="1">
    <citation type="submission" date="2017-04" db="EMBL/GenBank/DDBJ databases">
        <title>Burkholderia puraquae sp. nov., a novel Burkholderia cepacia complex species from hospital setting samples.</title>
        <authorList>
            <person name="Martina P."/>
            <person name="Leguizamon M."/>
            <person name="Prieto C."/>
            <person name="Sousa S."/>
            <person name="Montanaro P."/>
            <person name="Draghi W."/>
            <person name="Staembler M."/>
            <person name="Bettiol M."/>
            <person name="Figoli C."/>
            <person name="Palau J."/>
            <person name="Alvarez F."/>
            <person name="Benetti S."/>
            <person name="Anchat E."/>
            <person name="Vescina C."/>
            <person name="Ferreras J."/>
            <person name="Lasch P."/>
            <person name="Lagares A."/>
            <person name="Zorreguieta A."/>
            <person name="Yantorno O."/>
            <person name="Bosch A."/>
        </authorList>
    </citation>
    <scope>NUCLEOTIDE SEQUENCE [LARGE SCALE GENOMIC DNA]</scope>
    <source>
        <strain evidence="6 7">CAMPA 1040</strain>
    </source>
</reference>
<feature type="domain" description="HTH gntR-type" evidence="4">
    <location>
        <begin position="9"/>
        <end position="77"/>
    </location>
</feature>
<dbReference type="OrthoDB" id="9799812at2"/>
<evidence type="ECO:0000259" key="4">
    <source>
        <dbReference type="PROSITE" id="PS50949"/>
    </source>
</evidence>
<dbReference type="GO" id="GO:0003677">
    <property type="term" value="F:DNA binding"/>
    <property type="evidence" value="ECO:0007669"/>
    <property type="project" value="UniProtKB-KW"/>
</dbReference>
<evidence type="ECO:0000256" key="2">
    <source>
        <dbReference type="ARBA" id="ARBA00023125"/>
    </source>
</evidence>
<dbReference type="AlphaFoldDB" id="A0A1X1PHG4"/>
<dbReference type="InterPro" id="IPR036388">
    <property type="entry name" value="WH-like_DNA-bd_sf"/>
</dbReference>
<proteinExistence type="predicted"/>
<name>A0A1X1PHG4_9BURK</name>
<gene>
    <name evidence="5" type="primary">rspR_5</name>
    <name evidence="6" type="ORF">B7G54_14410</name>
    <name evidence="5" type="ORF">LMG29660_05314</name>
</gene>
<dbReference type="EMBL" id="NBYX01000006">
    <property type="protein sequence ID" value="ORT85751.1"/>
    <property type="molecule type" value="Genomic_DNA"/>
</dbReference>
<dbReference type="InterPro" id="IPR036390">
    <property type="entry name" value="WH_DNA-bd_sf"/>
</dbReference>
<accession>A0A1X1PHG4</accession>